<proteinExistence type="predicted"/>
<sequence length="156" mass="18177">MDSSPFFVKGFYMKKFFFFLVMLIPFLSIIPQVEVLAKVNIQSEQEVKEKLEHFAKEYLCQANKNLKCNRDAKFITKVGDEFIAKFHEVDIDSLSIELYPSSSSKSILYVGYVIYIEKCYECRAKTKVEAEQGNFKVTAGRRVRELARFTNGKWII</sequence>
<organism evidence="1 2">
    <name type="scientific">Lawsonia intracellularis (strain PHE/MN1-00)</name>
    <dbReference type="NCBI Taxonomy" id="363253"/>
    <lineage>
        <taxon>Bacteria</taxon>
        <taxon>Pseudomonadati</taxon>
        <taxon>Thermodesulfobacteriota</taxon>
        <taxon>Desulfovibrionia</taxon>
        <taxon>Desulfovibrionales</taxon>
        <taxon>Desulfovibrionaceae</taxon>
        <taxon>Lawsonia</taxon>
    </lineage>
</organism>
<accession>Q1MPX0</accession>
<evidence type="ECO:0000313" key="1">
    <source>
        <dbReference type="EMBL" id="CAJ54957.1"/>
    </source>
</evidence>
<dbReference type="HOGENOM" id="CLU_1684397_0_0_7"/>
<dbReference type="KEGG" id="lip:LI0903"/>
<dbReference type="AlphaFoldDB" id="Q1MPX0"/>
<reference evidence="1 2" key="1">
    <citation type="submission" date="2005-11" db="EMBL/GenBank/DDBJ databases">
        <title>The complete genome sequence of Lawsonia intracellularis: the causative agent of proliferative enteropathy.</title>
        <authorList>
            <person name="Kaur K."/>
            <person name="Zhang Q."/>
            <person name="Beckler D."/>
            <person name="Munir S."/>
            <person name="Li L."/>
            <person name="Kinsley K."/>
            <person name="Herron L."/>
            <person name="Peterson A."/>
            <person name="May B."/>
            <person name="Singh S."/>
            <person name="Gebhart C."/>
            <person name="Kapur V."/>
        </authorList>
    </citation>
    <scope>NUCLEOTIDE SEQUENCE [LARGE SCALE GENOMIC DNA]</scope>
    <source>
        <strain evidence="1 2">PHE/MN1-00</strain>
    </source>
</reference>
<evidence type="ECO:0000313" key="2">
    <source>
        <dbReference type="Proteomes" id="UP000002430"/>
    </source>
</evidence>
<dbReference type="EMBL" id="AM180252">
    <property type="protein sequence ID" value="CAJ54957.1"/>
    <property type="molecule type" value="Genomic_DNA"/>
</dbReference>
<dbReference type="eggNOG" id="ENOG502ZT54">
    <property type="taxonomic scope" value="Bacteria"/>
</dbReference>
<name>Q1MPX0_LAWIP</name>
<gene>
    <name evidence="1" type="ordered locus">LI0903</name>
</gene>
<protein>
    <submittedName>
        <fullName evidence="1">Uncharacterized protein</fullName>
    </submittedName>
</protein>
<keyword evidence="2" id="KW-1185">Reference proteome</keyword>
<dbReference type="Proteomes" id="UP000002430">
    <property type="component" value="Chromosome"/>
</dbReference>